<dbReference type="STRING" id="109376.A0A0D3CT95"/>
<evidence type="ECO:0000259" key="7">
    <source>
        <dbReference type="SMART" id="SM00574"/>
    </source>
</evidence>
<keyword evidence="9" id="KW-1185">Reference proteome</keyword>
<feature type="compositionally biased region" description="Polar residues" evidence="6">
    <location>
        <begin position="68"/>
        <end position="82"/>
    </location>
</feature>
<reference evidence="8" key="2">
    <citation type="submission" date="2015-03" db="UniProtKB">
        <authorList>
            <consortium name="EnsemblPlants"/>
        </authorList>
    </citation>
    <scope>IDENTIFICATION</scope>
</reference>
<keyword evidence="2" id="KW-0371">Homeobox</keyword>
<evidence type="ECO:0000256" key="1">
    <source>
        <dbReference type="ARBA" id="ARBA00023125"/>
    </source>
</evidence>
<evidence type="ECO:0000256" key="3">
    <source>
        <dbReference type="ARBA" id="ARBA00023163"/>
    </source>
</evidence>
<dbReference type="InterPro" id="IPR050224">
    <property type="entry name" value="TALE_homeobox"/>
</dbReference>
<evidence type="ECO:0000313" key="9">
    <source>
        <dbReference type="Proteomes" id="UP000032141"/>
    </source>
</evidence>
<organism evidence="8 9">
    <name type="scientific">Brassica oleracea var. oleracea</name>
    <dbReference type="NCBI Taxonomy" id="109376"/>
    <lineage>
        <taxon>Eukaryota</taxon>
        <taxon>Viridiplantae</taxon>
        <taxon>Streptophyta</taxon>
        <taxon>Embryophyta</taxon>
        <taxon>Tracheophyta</taxon>
        <taxon>Spermatophyta</taxon>
        <taxon>Magnoliopsida</taxon>
        <taxon>eudicotyledons</taxon>
        <taxon>Gunneridae</taxon>
        <taxon>Pentapetalae</taxon>
        <taxon>rosids</taxon>
        <taxon>malvids</taxon>
        <taxon>Brassicales</taxon>
        <taxon>Brassicaceae</taxon>
        <taxon>Brassiceae</taxon>
        <taxon>Brassica</taxon>
    </lineage>
</organism>
<feature type="domain" description="POX" evidence="7">
    <location>
        <begin position="26"/>
        <end position="163"/>
    </location>
</feature>
<name>A0A0D3CT95_BRAOL</name>
<feature type="coiled-coil region" evidence="5">
    <location>
        <begin position="95"/>
        <end position="122"/>
    </location>
</feature>
<dbReference type="SMART" id="SM00574">
    <property type="entry name" value="POX"/>
    <property type="match status" value="1"/>
</dbReference>
<evidence type="ECO:0000313" key="8">
    <source>
        <dbReference type="EnsemblPlants" id="Bo6g065180.1"/>
    </source>
</evidence>
<dbReference type="InterPro" id="IPR006563">
    <property type="entry name" value="POX_dom"/>
</dbReference>
<feature type="region of interest" description="Disordered" evidence="6">
    <location>
        <begin position="49"/>
        <end position="86"/>
    </location>
</feature>
<dbReference type="HOGENOM" id="CLU_011058_5_1_1"/>
<proteinExistence type="predicted"/>
<keyword evidence="3" id="KW-0804">Transcription</keyword>
<evidence type="ECO:0000256" key="6">
    <source>
        <dbReference type="SAM" id="MobiDB-lite"/>
    </source>
</evidence>
<dbReference type="EnsemblPlants" id="Bo6g065180.1">
    <property type="protein sequence ID" value="Bo6g065180.1"/>
    <property type="gene ID" value="Bo6g065180"/>
</dbReference>
<dbReference type="OMA" id="NSNSEMC"/>
<evidence type="ECO:0000256" key="2">
    <source>
        <dbReference type="ARBA" id="ARBA00023155"/>
    </source>
</evidence>
<evidence type="ECO:0000256" key="4">
    <source>
        <dbReference type="ARBA" id="ARBA00023242"/>
    </source>
</evidence>
<keyword evidence="5" id="KW-0175">Coiled coil</keyword>
<keyword evidence="1" id="KW-0238">DNA-binding</keyword>
<accession>A0A0D3CT95</accession>
<reference evidence="8 9" key="1">
    <citation type="journal article" date="2014" name="Genome Biol.">
        <title>Transcriptome and methylome profiling reveals relics of genome dominance in the mesopolyploid Brassica oleracea.</title>
        <authorList>
            <person name="Parkin I.A."/>
            <person name="Koh C."/>
            <person name="Tang H."/>
            <person name="Robinson S.J."/>
            <person name="Kagale S."/>
            <person name="Clarke W.E."/>
            <person name="Town C.D."/>
            <person name="Nixon J."/>
            <person name="Krishnakumar V."/>
            <person name="Bidwell S.L."/>
            <person name="Denoeud F."/>
            <person name="Belcram H."/>
            <person name="Links M.G."/>
            <person name="Just J."/>
            <person name="Clarke C."/>
            <person name="Bender T."/>
            <person name="Huebert T."/>
            <person name="Mason A.S."/>
            <person name="Pires J.C."/>
            <person name="Barker G."/>
            <person name="Moore J."/>
            <person name="Walley P.G."/>
            <person name="Manoli S."/>
            <person name="Batley J."/>
            <person name="Edwards D."/>
            <person name="Nelson M.N."/>
            <person name="Wang X."/>
            <person name="Paterson A.H."/>
            <person name="King G."/>
            <person name="Bancroft I."/>
            <person name="Chalhoub B."/>
            <person name="Sharpe A.G."/>
        </authorList>
    </citation>
    <scope>NUCLEOTIDE SEQUENCE</scope>
    <source>
        <strain evidence="8 9">cv. TO1000</strain>
    </source>
</reference>
<sequence length="242" mass="28076">MMMMNSHHQNNNSNHHQFQIGISMYLGAAQELLTEFCSLGVKESDDQVMMMKHKRKQKGKQQEDWDRSNNNNDQHDQSATTSLKKHVPPLHSLEFMELQKRKAKLLAMLEELKRKYGHYREKMRLAVAGFEATVGLGAAEMYTALASRAMSRHFRCLKDGLVGQIQATSQALGERDEDNRWVSNAARGETPRLRLLDQALRQQKSYRQISLMEAHPWRPQRGLPERAVTTLRAWLFEHFLHP</sequence>
<dbReference type="GO" id="GO:0003677">
    <property type="term" value="F:DNA binding"/>
    <property type="evidence" value="ECO:0007669"/>
    <property type="project" value="UniProtKB-KW"/>
</dbReference>
<dbReference type="Proteomes" id="UP000032141">
    <property type="component" value="Chromosome C6"/>
</dbReference>
<dbReference type="eggNOG" id="KOG0773">
    <property type="taxonomic scope" value="Eukaryota"/>
</dbReference>
<keyword evidence="4" id="KW-0539">Nucleus</keyword>
<dbReference type="PANTHER" id="PTHR11850">
    <property type="entry name" value="HOMEOBOX PROTEIN TRANSCRIPTION FACTORS"/>
    <property type="match status" value="1"/>
</dbReference>
<dbReference type="Pfam" id="PF07526">
    <property type="entry name" value="POX"/>
    <property type="match status" value="1"/>
</dbReference>
<evidence type="ECO:0000256" key="5">
    <source>
        <dbReference type="SAM" id="Coils"/>
    </source>
</evidence>
<protein>
    <recommendedName>
        <fullName evidence="7">POX domain-containing protein</fullName>
    </recommendedName>
</protein>
<dbReference type="Gramene" id="Bo6g065180.1">
    <property type="protein sequence ID" value="Bo6g065180.1"/>
    <property type="gene ID" value="Bo6g065180"/>
</dbReference>
<dbReference type="AlphaFoldDB" id="A0A0D3CT95"/>